<evidence type="ECO:0000313" key="2">
    <source>
        <dbReference type="EMBL" id="MDR7354101.1"/>
    </source>
</evidence>
<feature type="transmembrane region" description="Helical" evidence="1">
    <location>
        <begin position="85"/>
        <end position="102"/>
    </location>
</feature>
<feature type="transmembrane region" description="Helical" evidence="1">
    <location>
        <begin position="169"/>
        <end position="186"/>
    </location>
</feature>
<proteinExistence type="predicted"/>
<protein>
    <submittedName>
        <fullName evidence="2">Membrane protein</fullName>
    </submittedName>
</protein>
<gene>
    <name evidence="2" type="ORF">J2S37_000639</name>
</gene>
<name>A0ABU2B737_9CORY</name>
<evidence type="ECO:0000256" key="1">
    <source>
        <dbReference type="SAM" id="Phobius"/>
    </source>
</evidence>
<keyword evidence="3" id="KW-1185">Reference proteome</keyword>
<dbReference type="RefSeq" id="WP_277104329.1">
    <property type="nucleotide sequence ID" value="NZ_BAAAJS010000077.1"/>
</dbReference>
<dbReference type="EMBL" id="JAVDYF010000001">
    <property type="protein sequence ID" value="MDR7354101.1"/>
    <property type="molecule type" value="Genomic_DNA"/>
</dbReference>
<comment type="caution">
    <text evidence="2">The sequence shown here is derived from an EMBL/GenBank/DDBJ whole genome shotgun (WGS) entry which is preliminary data.</text>
</comment>
<feature type="transmembrane region" description="Helical" evidence="1">
    <location>
        <begin position="108"/>
        <end position="126"/>
    </location>
</feature>
<dbReference type="Proteomes" id="UP001183619">
    <property type="component" value="Unassembled WGS sequence"/>
</dbReference>
<keyword evidence="1" id="KW-0812">Transmembrane</keyword>
<accession>A0ABU2B737</accession>
<reference evidence="2 3" key="1">
    <citation type="submission" date="2023-07" db="EMBL/GenBank/DDBJ databases">
        <title>Sequencing the genomes of 1000 actinobacteria strains.</title>
        <authorList>
            <person name="Klenk H.-P."/>
        </authorList>
    </citation>
    <scope>NUCLEOTIDE SEQUENCE [LARGE SCALE GENOMIC DNA]</scope>
    <source>
        <strain evidence="2 3">DSM 44508</strain>
    </source>
</reference>
<feature type="transmembrane region" description="Helical" evidence="1">
    <location>
        <begin position="46"/>
        <end position="65"/>
    </location>
</feature>
<keyword evidence="1" id="KW-1133">Transmembrane helix</keyword>
<sequence>MRSRFALYCCGHKMWSAVLLTCVVCAVVFGAGNQSVRVPWILSPQAVTLSGIAGLLFSLNGVLLFRNELSRLELMSSRQWLWSHAVVLGIVGLIPWLMVPVADGGSRFAYVATLTFSLCVALGVFLRTDTLALVLMVQFLAQTLVWSSLEHTVFRHVLFAIDQPPTPVAAALSVVALVTSFAVYAWRYRS</sequence>
<organism evidence="2 3">
    <name type="scientific">Corynebacterium felinum</name>
    <dbReference type="NCBI Taxonomy" id="131318"/>
    <lineage>
        <taxon>Bacteria</taxon>
        <taxon>Bacillati</taxon>
        <taxon>Actinomycetota</taxon>
        <taxon>Actinomycetes</taxon>
        <taxon>Mycobacteriales</taxon>
        <taxon>Corynebacteriaceae</taxon>
        <taxon>Corynebacterium</taxon>
    </lineage>
</organism>
<evidence type="ECO:0000313" key="3">
    <source>
        <dbReference type="Proteomes" id="UP001183619"/>
    </source>
</evidence>
<feature type="transmembrane region" description="Helical" evidence="1">
    <location>
        <begin position="131"/>
        <end position="149"/>
    </location>
</feature>
<keyword evidence="1" id="KW-0472">Membrane</keyword>